<dbReference type="EMBL" id="JAEIOS010000013">
    <property type="protein sequence ID" value="MBI8989864.1"/>
    <property type="molecule type" value="Genomic_DNA"/>
</dbReference>
<keyword evidence="2" id="KW-1185">Reference proteome</keyword>
<sequence length="154" mass="16121">MAEHDRASGPRHRRIRGRELGANEIARAALPYLSTIREEVSGVRAIVLGTGDGIHVCSLGMGGPEDAARLSALNSSMFGVAGAQVQLMGHPDSAGGETVVAVTMPGEILIVVSIVYEPVGNLLLCVSAEDTQLGMAIHQTRHAADELAAWLSED</sequence>
<dbReference type="Proteomes" id="UP000645966">
    <property type="component" value="Unassembled WGS sequence"/>
</dbReference>
<evidence type="ECO:0000313" key="1">
    <source>
        <dbReference type="EMBL" id="MBI8989864.1"/>
    </source>
</evidence>
<proteinExistence type="predicted"/>
<dbReference type="RefSeq" id="WP_198738889.1">
    <property type="nucleotide sequence ID" value="NZ_JAEIOS010000013.1"/>
</dbReference>
<dbReference type="AlphaFoldDB" id="A0A934I5X8"/>
<name>A0A934I5X8_9CORY</name>
<comment type="caution">
    <text evidence="1">The sequence shown here is derived from an EMBL/GenBank/DDBJ whole genome shotgun (WGS) entry which is preliminary data.</text>
</comment>
<dbReference type="SUPFAM" id="SSF103196">
    <property type="entry name" value="Roadblock/LC7 domain"/>
    <property type="match status" value="1"/>
</dbReference>
<dbReference type="Gene3D" id="3.30.450.30">
    <property type="entry name" value="Dynein light chain 2a, cytoplasmic"/>
    <property type="match status" value="1"/>
</dbReference>
<organism evidence="1 2">
    <name type="scientific">Corynebacterium meridianum</name>
    <dbReference type="NCBI Taxonomy" id="2765363"/>
    <lineage>
        <taxon>Bacteria</taxon>
        <taxon>Bacillati</taxon>
        <taxon>Actinomycetota</taxon>
        <taxon>Actinomycetes</taxon>
        <taxon>Mycobacteriales</taxon>
        <taxon>Corynebacteriaceae</taxon>
        <taxon>Corynebacterium</taxon>
    </lineage>
</organism>
<gene>
    <name evidence="1" type="ORF">JDV75_08855</name>
</gene>
<reference evidence="1" key="1">
    <citation type="submission" date="2020-12" db="EMBL/GenBank/DDBJ databases">
        <title>Genome public.</title>
        <authorList>
            <person name="Sun Q."/>
        </authorList>
    </citation>
    <scope>NUCLEOTIDE SEQUENCE</scope>
    <source>
        <strain evidence="1">CCM 8863</strain>
    </source>
</reference>
<protein>
    <recommendedName>
        <fullName evidence="3">Roadblock/LAMTOR2 domain-containing protein</fullName>
    </recommendedName>
</protein>
<accession>A0A934I5X8</accession>
<evidence type="ECO:0000313" key="2">
    <source>
        <dbReference type="Proteomes" id="UP000645966"/>
    </source>
</evidence>
<evidence type="ECO:0008006" key="3">
    <source>
        <dbReference type="Google" id="ProtNLM"/>
    </source>
</evidence>